<dbReference type="SUPFAM" id="SSF52540">
    <property type="entry name" value="P-loop containing nucleoside triphosphate hydrolases"/>
    <property type="match status" value="2"/>
</dbReference>
<evidence type="ECO:0000256" key="8">
    <source>
        <dbReference type="ARBA" id="ARBA00023136"/>
    </source>
</evidence>
<dbReference type="GO" id="GO:0016887">
    <property type="term" value="F:ATP hydrolysis activity"/>
    <property type="evidence" value="ECO:0007669"/>
    <property type="project" value="InterPro"/>
</dbReference>
<evidence type="ECO:0000256" key="7">
    <source>
        <dbReference type="ARBA" id="ARBA00022967"/>
    </source>
</evidence>
<feature type="domain" description="ABC transporter" evidence="9">
    <location>
        <begin position="6"/>
        <end position="241"/>
    </location>
</feature>
<dbReference type="OrthoDB" id="4326612at2"/>
<dbReference type="PANTHER" id="PTHR43790">
    <property type="entry name" value="CARBOHYDRATE TRANSPORT ATP-BINDING PROTEIN MG119-RELATED"/>
    <property type="match status" value="1"/>
</dbReference>
<dbReference type="EMBL" id="FUWS01000001">
    <property type="protein sequence ID" value="SJZ34885.1"/>
    <property type="molecule type" value="Genomic_DNA"/>
</dbReference>
<dbReference type="Proteomes" id="UP000190637">
    <property type="component" value="Unassembled WGS sequence"/>
</dbReference>
<dbReference type="Pfam" id="PF00005">
    <property type="entry name" value="ABC_tran"/>
    <property type="match status" value="2"/>
</dbReference>
<dbReference type="InterPro" id="IPR003439">
    <property type="entry name" value="ABC_transporter-like_ATP-bd"/>
</dbReference>
<dbReference type="InterPro" id="IPR050107">
    <property type="entry name" value="ABC_carbohydrate_import_ATPase"/>
</dbReference>
<dbReference type="SMART" id="SM00382">
    <property type="entry name" value="AAA"/>
    <property type="match status" value="2"/>
</dbReference>
<feature type="domain" description="ABC transporter" evidence="9">
    <location>
        <begin position="247"/>
        <end position="494"/>
    </location>
</feature>
<protein>
    <submittedName>
        <fullName evidence="10">Monosaccharide ABC transporter ATP-binding protein, CUT2 family (TC 3.A.1.2.-)</fullName>
    </submittedName>
</protein>
<keyword evidence="8" id="KW-0472">Membrane</keyword>
<dbReference type="AlphaFoldDB" id="A0A1T4JXZ1"/>
<dbReference type="PROSITE" id="PS50893">
    <property type="entry name" value="ABC_TRANSPORTER_2"/>
    <property type="match status" value="2"/>
</dbReference>
<keyword evidence="2" id="KW-0813">Transport</keyword>
<evidence type="ECO:0000256" key="2">
    <source>
        <dbReference type="ARBA" id="ARBA00022448"/>
    </source>
</evidence>
<evidence type="ECO:0000313" key="11">
    <source>
        <dbReference type="Proteomes" id="UP000190637"/>
    </source>
</evidence>
<dbReference type="RefSeq" id="WP_078759501.1">
    <property type="nucleotide sequence ID" value="NZ_FUWS01000001.1"/>
</dbReference>
<dbReference type="Gene3D" id="3.40.50.300">
    <property type="entry name" value="P-loop containing nucleotide triphosphate hydrolases"/>
    <property type="match status" value="2"/>
</dbReference>
<sequence length="499" mass="53047">MNTRRLELIGVTKAFPGVRALEGVDFDLRGGEVHVLLGENGAGKSTLIKVMAGVHRPDSGVVKVDGQEVRLTGPGHAEQLGISTIHQEMALVPGLSVAENIHLGRPPRRFGLVDRRRMRRQAAELVERMGLDLDVDATVADLGVAQRQMVEIAKALSLETRFLIMDEPTAVLSRTEAARLFDIVRDLTRSGVGVVFISHLLDEIAEIGDRVTVLRDGAKVAEVPASTDADELVRLMVGRSIEQQYPHRRGEVGETLLEVRGLGRAGVFSDVSFTARAGEVVGIGGLVGAGRTELVRAIFGADRHDTGEVVVAGQSVPPGDITAARRAGLALVPEDRAGQGLVLGASIEENMGLATLGERTRAGLVDLRSQRAAAARQAELLKVRAAGLDQAAGTLSGGNQQKIVIGKWLLARPRVLILDEPTRGIDVGAKVEIYELINTLTEQGTAVLIVSSDLTELLGMSDRVLVMADGRLRGELGRAEATQEKVMALAVTEGNDGVG</sequence>
<evidence type="ECO:0000259" key="9">
    <source>
        <dbReference type="PROSITE" id="PS50893"/>
    </source>
</evidence>
<dbReference type="GO" id="GO:0005524">
    <property type="term" value="F:ATP binding"/>
    <property type="evidence" value="ECO:0007669"/>
    <property type="project" value="UniProtKB-KW"/>
</dbReference>
<keyword evidence="6 10" id="KW-0067">ATP-binding</keyword>
<evidence type="ECO:0000313" key="10">
    <source>
        <dbReference type="EMBL" id="SJZ34885.1"/>
    </source>
</evidence>
<dbReference type="InterPro" id="IPR003593">
    <property type="entry name" value="AAA+_ATPase"/>
</dbReference>
<dbReference type="InterPro" id="IPR017871">
    <property type="entry name" value="ABC_transporter-like_CS"/>
</dbReference>
<dbReference type="CDD" id="cd03215">
    <property type="entry name" value="ABC_Carb_Monos_II"/>
    <property type="match status" value="1"/>
</dbReference>
<evidence type="ECO:0000256" key="6">
    <source>
        <dbReference type="ARBA" id="ARBA00022840"/>
    </source>
</evidence>
<dbReference type="CDD" id="cd03216">
    <property type="entry name" value="ABC_Carb_Monos_I"/>
    <property type="match status" value="1"/>
</dbReference>
<dbReference type="InterPro" id="IPR027417">
    <property type="entry name" value="P-loop_NTPase"/>
</dbReference>
<dbReference type="GO" id="GO:0005886">
    <property type="term" value="C:plasma membrane"/>
    <property type="evidence" value="ECO:0007669"/>
    <property type="project" value="UniProtKB-SubCell"/>
</dbReference>
<dbReference type="FunFam" id="3.40.50.300:FF:000127">
    <property type="entry name" value="Ribose import ATP-binding protein RbsA"/>
    <property type="match status" value="1"/>
</dbReference>
<gene>
    <name evidence="10" type="ORF">SAMN02745673_00043</name>
</gene>
<proteinExistence type="predicted"/>
<organism evidence="10 11">
    <name type="scientific">Marinactinospora thermotolerans DSM 45154</name>
    <dbReference type="NCBI Taxonomy" id="1122192"/>
    <lineage>
        <taxon>Bacteria</taxon>
        <taxon>Bacillati</taxon>
        <taxon>Actinomycetota</taxon>
        <taxon>Actinomycetes</taxon>
        <taxon>Streptosporangiales</taxon>
        <taxon>Nocardiopsidaceae</taxon>
        <taxon>Marinactinospora</taxon>
    </lineage>
</organism>
<accession>A0A1T4JXZ1</accession>
<evidence type="ECO:0000256" key="3">
    <source>
        <dbReference type="ARBA" id="ARBA00022475"/>
    </source>
</evidence>
<evidence type="ECO:0000256" key="4">
    <source>
        <dbReference type="ARBA" id="ARBA00022737"/>
    </source>
</evidence>
<keyword evidence="3" id="KW-1003">Cell membrane</keyword>
<evidence type="ECO:0000256" key="5">
    <source>
        <dbReference type="ARBA" id="ARBA00022741"/>
    </source>
</evidence>
<evidence type="ECO:0000256" key="1">
    <source>
        <dbReference type="ARBA" id="ARBA00004202"/>
    </source>
</evidence>
<dbReference type="PANTHER" id="PTHR43790:SF9">
    <property type="entry name" value="GALACTOFURANOSE TRANSPORTER ATP-BINDING PROTEIN YTFR"/>
    <property type="match status" value="1"/>
</dbReference>
<dbReference type="PROSITE" id="PS00211">
    <property type="entry name" value="ABC_TRANSPORTER_1"/>
    <property type="match status" value="1"/>
</dbReference>
<name>A0A1T4JXZ1_9ACTN</name>
<dbReference type="STRING" id="1122192.SAMN02745673_00043"/>
<comment type="subcellular location">
    <subcellularLocation>
        <location evidence="1">Cell membrane</location>
        <topology evidence="1">Peripheral membrane protein</topology>
    </subcellularLocation>
</comment>
<reference evidence="10 11" key="1">
    <citation type="submission" date="2017-02" db="EMBL/GenBank/DDBJ databases">
        <authorList>
            <person name="Peterson S.W."/>
        </authorList>
    </citation>
    <scope>NUCLEOTIDE SEQUENCE [LARGE SCALE GENOMIC DNA]</scope>
    <source>
        <strain evidence="10 11">DSM 45154</strain>
    </source>
</reference>
<keyword evidence="5" id="KW-0547">Nucleotide-binding</keyword>
<keyword evidence="4" id="KW-0677">Repeat</keyword>
<keyword evidence="11" id="KW-1185">Reference proteome</keyword>
<keyword evidence="7" id="KW-1278">Translocase</keyword>